<organism evidence="1 2">
    <name type="scientific">Pseudoalteromonas luteoviolacea CPMOR-1</name>
    <dbReference type="NCBI Taxonomy" id="1365248"/>
    <lineage>
        <taxon>Bacteria</taxon>
        <taxon>Pseudomonadati</taxon>
        <taxon>Pseudomonadota</taxon>
        <taxon>Gammaproteobacteria</taxon>
        <taxon>Alteromonadales</taxon>
        <taxon>Pseudoalteromonadaceae</taxon>
        <taxon>Pseudoalteromonas</taxon>
    </lineage>
</organism>
<gene>
    <name evidence="1" type="ORF">N473_14180</name>
</gene>
<sequence>MMFRQYLTGIAFILLAVPSSSQQTLFRHESIITQLPHLVAQAAQAYNPLSQAYLTLTKIPERLSDKQVLTLRRSGYAAFAFEWSIRLFGLGRNEQAWLLFEQYWRKAPTSSHTRLLALLQEKKRFHAMERVQARVGHIEPYASISAMGLGRAVDVLNRDSIRHMGFSILDEQMRANDCEHTILLLAETLSGLEQLKRLKAQYAQSVLSDVLPYCLSEPLYIGDITQCNSHASVFIQCDIKPLVQKSAVLQARHLVIMTEEQGLANVYNGVMRLHHKSELELFIHELMHFAHFEDEYPVPVSKANWLCKTQGFKAPNLYVGKTAPSGWYQSDTCKFGLLQSYKPQYAASKMEYHEIHLSNQYLGLWLKSLDKTLLGPSDYQVYLNELSATR</sequence>
<dbReference type="RefSeq" id="WP_063367513.1">
    <property type="nucleotide sequence ID" value="NZ_AUYC01000021.1"/>
</dbReference>
<comment type="caution">
    <text evidence="1">The sequence shown here is derived from an EMBL/GenBank/DDBJ whole genome shotgun (WGS) entry which is preliminary data.</text>
</comment>
<protein>
    <submittedName>
        <fullName evidence="1">Uncharacterized protein</fullName>
    </submittedName>
</protein>
<proteinExistence type="predicted"/>
<dbReference type="Proteomes" id="UP000076486">
    <property type="component" value="Unassembled WGS sequence"/>
</dbReference>
<evidence type="ECO:0000313" key="2">
    <source>
        <dbReference type="Proteomes" id="UP000076486"/>
    </source>
</evidence>
<dbReference type="PATRIC" id="fig|1365248.3.peg.1749"/>
<evidence type="ECO:0000313" key="1">
    <source>
        <dbReference type="EMBL" id="KZN64470.1"/>
    </source>
</evidence>
<accession>A0A162C9J3</accession>
<dbReference type="AlphaFoldDB" id="A0A162C9J3"/>
<name>A0A162C9J3_9GAMM</name>
<dbReference type="EMBL" id="AUYC01000021">
    <property type="protein sequence ID" value="KZN64470.1"/>
    <property type="molecule type" value="Genomic_DNA"/>
</dbReference>
<reference evidence="1 2" key="1">
    <citation type="submission" date="2013-07" db="EMBL/GenBank/DDBJ databases">
        <title>Comparative Genomic and Metabolomic Analysis of Twelve Strains of Pseudoalteromonas luteoviolacea.</title>
        <authorList>
            <person name="Vynne N.G."/>
            <person name="Mansson M."/>
            <person name="Gram L."/>
        </authorList>
    </citation>
    <scope>NUCLEOTIDE SEQUENCE [LARGE SCALE GENOMIC DNA]</scope>
    <source>
        <strain evidence="1 2">CPMOR-1</strain>
    </source>
</reference>